<protein>
    <submittedName>
        <fullName evidence="2">Uncharacterized protein</fullName>
    </submittedName>
</protein>
<keyword evidence="1" id="KW-0472">Membrane</keyword>
<accession>A0ABP6X3S0</accession>
<comment type="caution">
    <text evidence="2">The sequence shown here is derived from an EMBL/GenBank/DDBJ whole genome shotgun (WGS) entry which is preliminary data.</text>
</comment>
<dbReference type="EMBL" id="BAAAYR010000001">
    <property type="protein sequence ID" value="GAA3561011.1"/>
    <property type="molecule type" value="Genomic_DNA"/>
</dbReference>
<proteinExistence type="predicted"/>
<evidence type="ECO:0000313" key="3">
    <source>
        <dbReference type="Proteomes" id="UP001500767"/>
    </source>
</evidence>
<dbReference type="Proteomes" id="UP001500767">
    <property type="component" value="Unassembled WGS sequence"/>
</dbReference>
<evidence type="ECO:0000256" key="1">
    <source>
        <dbReference type="SAM" id="Phobius"/>
    </source>
</evidence>
<name>A0ABP6X3S0_9ACTN</name>
<keyword evidence="3" id="KW-1185">Reference proteome</keyword>
<sequence>MHAVIAWSGFLGAWLLVAGPLFQAAVELDAQEDRRGGLTRVARQTGRPRLSPWWWLLPPVAYVLQRRRQRQVRQQLFDALTPEELEGFVEFTSVATGWALVAAGAFFIAVKETYEVAELYEWPIGVFVGLLVVMLAACAANTVVRVRGAHDLLETKAANRSPSATTEPS</sequence>
<evidence type="ECO:0000313" key="2">
    <source>
        <dbReference type="EMBL" id="GAA3561011.1"/>
    </source>
</evidence>
<feature type="transmembrane region" description="Helical" evidence="1">
    <location>
        <begin position="122"/>
        <end position="144"/>
    </location>
</feature>
<gene>
    <name evidence="2" type="ORF">GCM10022197_15670</name>
</gene>
<feature type="transmembrane region" description="Helical" evidence="1">
    <location>
        <begin position="85"/>
        <end position="110"/>
    </location>
</feature>
<organism evidence="2 3">
    <name type="scientific">Microlunatus spumicola</name>
    <dbReference type="NCBI Taxonomy" id="81499"/>
    <lineage>
        <taxon>Bacteria</taxon>
        <taxon>Bacillati</taxon>
        <taxon>Actinomycetota</taxon>
        <taxon>Actinomycetes</taxon>
        <taxon>Propionibacteriales</taxon>
        <taxon>Propionibacteriaceae</taxon>
        <taxon>Microlunatus</taxon>
    </lineage>
</organism>
<reference evidence="3" key="1">
    <citation type="journal article" date="2019" name="Int. J. Syst. Evol. Microbiol.">
        <title>The Global Catalogue of Microorganisms (GCM) 10K type strain sequencing project: providing services to taxonomists for standard genome sequencing and annotation.</title>
        <authorList>
            <consortium name="The Broad Institute Genomics Platform"/>
            <consortium name="The Broad Institute Genome Sequencing Center for Infectious Disease"/>
            <person name="Wu L."/>
            <person name="Ma J."/>
        </authorList>
    </citation>
    <scope>NUCLEOTIDE SEQUENCE [LARGE SCALE GENOMIC DNA]</scope>
    <source>
        <strain evidence="3">JCM 16540</strain>
    </source>
</reference>
<keyword evidence="1" id="KW-0812">Transmembrane</keyword>
<keyword evidence="1" id="KW-1133">Transmembrane helix</keyword>
<dbReference type="RefSeq" id="WP_204911489.1">
    <property type="nucleotide sequence ID" value="NZ_BAAAYR010000001.1"/>
</dbReference>